<dbReference type="Gene3D" id="1.20.120.160">
    <property type="entry name" value="HPT domain"/>
    <property type="match status" value="1"/>
</dbReference>
<dbReference type="PROSITE" id="PS50894">
    <property type="entry name" value="HPT"/>
    <property type="match status" value="1"/>
</dbReference>
<gene>
    <name evidence="3" type="ORF">A2Y62_07665</name>
</gene>
<feature type="modified residue" description="Phosphohistidine" evidence="1">
    <location>
        <position position="57"/>
    </location>
</feature>
<evidence type="ECO:0000313" key="4">
    <source>
        <dbReference type="Proteomes" id="UP000178943"/>
    </source>
</evidence>
<dbReference type="SMART" id="SM00073">
    <property type="entry name" value="HPT"/>
    <property type="match status" value="1"/>
</dbReference>
<evidence type="ECO:0000259" key="2">
    <source>
        <dbReference type="PROSITE" id="PS50894"/>
    </source>
</evidence>
<dbReference type="InterPro" id="IPR036641">
    <property type="entry name" value="HPT_dom_sf"/>
</dbReference>
<dbReference type="AlphaFoldDB" id="A0A1F5V954"/>
<proteinExistence type="predicted"/>
<feature type="domain" description="HPt" evidence="2">
    <location>
        <begin position="10"/>
        <end position="117"/>
    </location>
</feature>
<name>A0A1F5V954_9BACT</name>
<protein>
    <recommendedName>
        <fullName evidence="2">HPt domain-containing protein</fullName>
    </recommendedName>
</protein>
<dbReference type="InterPro" id="IPR051315">
    <property type="entry name" value="Bact_Chemotaxis_CheA"/>
</dbReference>
<reference evidence="3 4" key="1">
    <citation type="journal article" date="2016" name="Nat. Commun.">
        <title>Thousands of microbial genomes shed light on interconnected biogeochemical processes in an aquifer system.</title>
        <authorList>
            <person name="Anantharaman K."/>
            <person name="Brown C.T."/>
            <person name="Hug L.A."/>
            <person name="Sharon I."/>
            <person name="Castelle C.J."/>
            <person name="Probst A.J."/>
            <person name="Thomas B.C."/>
            <person name="Singh A."/>
            <person name="Wilkins M.J."/>
            <person name="Karaoz U."/>
            <person name="Brodie E.L."/>
            <person name="Williams K.H."/>
            <person name="Hubbard S.S."/>
            <person name="Banfield J.F."/>
        </authorList>
    </citation>
    <scope>NUCLEOTIDE SEQUENCE [LARGE SCALE GENOMIC DNA]</scope>
</reference>
<keyword evidence="1" id="KW-0597">Phosphoprotein</keyword>
<evidence type="ECO:0000313" key="3">
    <source>
        <dbReference type="EMBL" id="OGF59925.1"/>
    </source>
</evidence>
<dbReference type="GO" id="GO:0000160">
    <property type="term" value="P:phosphorelay signal transduction system"/>
    <property type="evidence" value="ECO:0007669"/>
    <property type="project" value="InterPro"/>
</dbReference>
<dbReference type="Proteomes" id="UP000178943">
    <property type="component" value="Unassembled WGS sequence"/>
</dbReference>
<dbReference type="EMBL" id="MFGW01000205">
    <property type="protein sequence ID" value="OGF59925.1"/>
    <property type="molecule type" value="Genomic_DNA"/>
</dbReference>
<dbReference type="InterPro" id="IPR008207">
    <property type="entry name" value="Sig_transdc_His_kin_Hpt_dom"/>
</dbReference>
<accession>A0A1F5V954</accession>
<dbReference type="Pfam" id="PF01627">
    <property type="entry name" value="Hpt"/>
    <property type="match status" value="1"/>
</dbReference>
<dbReference type="PANTHER" id="PTHR43395:SF10">
    <property type="entry name" value="CHEMOTAXIS PROTEIN CHEA"/>
    <property type="match status" value="1"/>
</dbReference>
<dbReference type="STRING" id="1817863.A2Y62_07665"/>
<sequence length="135" mass="15501">MIDELSNMLDDNEIYAMKKIFFEQAYERITELKNLLLQLKDGIDNETILHTMMRHFHTLGGDSAVINLTYVSTLARKAEELLTKVINKQISVNLATIELLDYCIDTVDSLLHTSEKNTSDLANWAKIYKKNESCT</sequence>
<dbReference type="PANTHER" id="PTHR43395">
    <property type="entry name" value="SENSOR HISTIDINE KINASE CHEA"/>
    <property type="match status" value="1"/>
</dbReference>
<dbReference type="SUPFAM" id="SSF47226">
    <property type="entry name" value="Histidine-containing phosphotransfer domain, HPT domain"/>
    <property type="match status" value="1"/>
</dbReference>
<comment type="caution">
    <text evidence="3">The sequence shown here is derived from an EMBL/GenBank/DDBJ whole genome shotgun (WGS) entry which is preliminary data.</text>
</comment>
<evidence type="ECO:0000256" key="1">
    <source>
        <dbReference type="PROSITE-ProRule" id="PRU00110"/>
    </source>
</evidence>
<organism evidence="3 4">
    <name type="scientific">Candidatus Fischerbacteria bacterium RBG_13_37_8</name>
    <dbReference type="NCBI Taxonomy" id="1817863"/>
    <lineage>
        <taxon>Bacteria</taxon>
        <taxon>Candidatus Fischeribacteriota</taxon>
    </lineage>
</organism>